<dbReference type="InterPro" id="IPR050331">
    <property type="entry name" value="Zinc_finger"/>
</dbReference>
<feature type="region of interest" description="Disordered" evidence="8">
    <location>
        <begin position="236"/>
        <end position="255"/>
    </location>
</feature>
<feature type="compositionally biased region" description="Low complexity" evidence="8">
    <location>
        <begin position="114"/>
        <end position="134"/>
    </location>
</feature>
<dbReference type="PANTHER" id="PTHR16515:SF49">
    <property type="entry name" value="GASTRULA ZINC FINGER PROTEIN XLCGF49.1-LIKE-RELATED"/>
    <property type="match status" value="1"/>
</dbReference>
<feature type="domain" description="C2H2-type" evidence="9">
    <location>
        <begin position="291"/>
        <end position="318"/>
    </location>
</feature>
<comment type="subcellular location">
    <subcellularLocation>
        <location evidence="1">Nucleus</location>
    </subcellularLocation>
</comment>
<keyword evidence="4 7" id="KW-0863">Zinc-finger</keyword>
<dbReference type="InterPro" id="IPR036236">
    <property type="entry name" value="Znf_C2H2_sf"/>
</dbReference>
<evidence type="ECO:0000256" key="3">
    <source>
        <dbReference type="ARBA" id="ARBA00022737"/>
    </source>
</evidence>
<dbReference type="PROSITE" id="PS50157">
    <property type="entry name" value="ZINC_FINGER_C2H2_2"/>
    <property type="match status" value="4"/>
</dbReference>
<dbReference type="PANTHER" id="PTHR16515">
    <property type="entry name" value="PR DOMAIN ZINC FINGER PROTEIN"/>
    <property type="match status" value="1"/>
</dbReference>
<feature type="domain" description="C2H2-type" evidence="9">
    <location>
        <begin position="347"/>
        <end position="374"/>
    </location>
</feature>
<evidence type="ECO:0000256" key="5">
    <source>
        <dbReference type="ARBA" id="ARBA00022833"/>
    </source>
</evidence>
<organism evidence="10 11">
    <name type="scientific">Parastrongyloides trichosuri</name>
    <name type="common">Possum-specific nematode worm</name>
    <dbReference type="NCBI Taxonomy" id="131310"/>
    <lineage>
        <taxon>Eukaryota</taxon>
        <taxon>Metazoa</taxon>
        <taxon>Ecdysozoa</taxon>
        <taxon>Nematoda</taxon>
        <taxon>Chromadorea</taxon>
        <taxon>Rhabditida</taxon>
        <taxon>Tylenchina</taxon>
        <taxon>Panagrolaimomorpha</taxon>
        <taxon>Strongyloidoidea</taxon>
        <taxon>Strongyloididae</taxon>
        <taxon>Parastrongyloides</taxon>
    </lineage>
</organism>
<evidence type="ECO:0000256" key="8">
    <source>
        <dbReference type="SAM" id="MobiDB-lite"/>
    </source>
</evidence>
<keyword evidence="6" id="KW-0539">Nucleus</keyword>
<dbReference type="GO" id="GO:0005634">
    <property type="term" value="C:nucleus"/>
    <property type="evidence" value="ECO:0007669"/>
    <property type="project" value="UniProtKB-SubCell"/>
</dbReference>
<name>A0A0N4ZMX3_PARTI</name>
<dbReference type="WBParaSite" id="PTRK_0000988900.1">
    <property type="protein sequence ID" value="PTRK_0000988900.1"/>
    <property type="gene ID" value="PTRK_0000988900"/>
</dbReference>
<evidence type="ECO:0000256" key="2">
    <source>
        <dbReference type="ARBA" id="ARBA00022723"/>
    </source>
</evidence>
<evidence type="ECO:0000256" key="6">
    <source>
        <dbReference type="ARBA" id="ARBA00023242"/>
    </source>
</evidence>
<dbReference type="Gene3D" id="3.30.160.60">
    <property type="entry name" value="Classic Zinc Finger"/>
    <property type="match status" value="3"/>
</dbReference>
<dbReference type="GO" id="GO:0008270">
    <property type="term" value="F:zinc ion binding"/>
    <property type="evidence" value="ECO:0007669"/>
    <property type="project" value="UniProtKB-KW"/>
</dbReference>
<feature type="domain" description="C2H2-type" evidence="9">
    <location>
        <begin position="263"/>
        <end position="294"/>
    </location>
</feature>
<dbReference type="SMART" id="SM00355">
    <property type="entry name" value="ZnF_C2H2"/>
    <property type="match status" value="4"/>
</dbReference>
<feature type="region of interest" description="Disordered" evidence="8">
    <location>
        <begin position="419"/>
        <end position="444"/>
    </location>
</feature>
<evidence type="ECO:0000313" key="10">
    <source>
        <dbReference type="Proteomes" id="UP000038045"/>
    </source>
</evidence>
<evidence type="ECO:0000259" key="9">
    <source>
        <dbReference type="PROSITE" id="PS50157"/>
    </source>
</evidence>
<accession>A0A0N4ZMX3</accession>
<evidence type="ECO:0000256" key="1">
    <source>
        <dbReference type="ARBA" id="ARBA00004123"/>
    </source>
</evidence>
<feature type="compositionally biased region" description="Polar residues" evidence="8">
    <location>
        <begin position="100"/>
        <end position="113"/>
    </location>
</feature>
<protein>
    <submittedName>
        <fullName evidence="11">C2H2-type domain-containing protein</fullName>
    </submittedName>
</protein>
<feature type="region of interest" description="Disordered" evidence="8">
    <location>
        <begin position="100"/>
        <end position="134"/>
    </location>
</feature>
<dbReference type="SUPFAM" id="SSF57667">
    <property type="entry name" value="beta-beta-alpha zinc fingers"/>
    <property type="match status" value="2"/>
</dbReference>
<reference evidence="11" key="1">
    <citation type="submission" date="2017-02" db="UniProtKB">
        <authorList>
            <consortium name="WormBaseParasite"/>
        </authorList>
    </citation>
    <scope>IDENTIFICATION</scope>
</reference>
<dbReference type="AlphaFoldDB" id="A0A0N4ZMX3"/>
<sequence>MIAGLLGDNNAFLNNNKRLNDGNSNIDSNSAFQAQFMNAAVASLTGGGGQQHCNIQTPNNTFNSIVDGGQTMYGHSGALGGGNHTTTTLNNGHIFNDAISNGTTQGLMNTGRFNNSSSPDTNSPNSHSPSSADSTINQVLQNQHPQHHQDQFHTITGLFHPQQHFKTEQPFDVSGIINNMNNFNGHLTFPPSSLSSFPQLPFQHNTTSNFLTHMNSHQNSSMLMNTQFSGLGTSVNNSGNNQQMTTKMNSSIRRSRTTTDGMIKCKYCPKKFQNHDVLRRHMGDCRSLRSHECPQCGKRFKARGGLQQHARIHLQERNYTCRYCPKKFNQKSHVDQHERIHTGSKPFTCQFCGRNFRQRSQQMGHEQTHFNANNGVPVNSNSHSTPIIPEKIDPITGNIIRINSNKIVSGLEIGENDNKISNENSRMPGTSNLAAPDTNIRKNS</sequence>
<dbReference type="InterPro" id="IPR013087">
    <property type="entry name" value="Znf_C2H2_type"/>
</dbReference>
<dbReference type="PROSITE" id="PS00028">
    <property type="entry name" value="ZINC_FINGER_C2H2_1"/>
    <property type="match status" value="3"/>
</dbReference>
<dbReference type="Pfam" id="PF00096">
    <property type="entry name" value="zf-C2H2"/>
    <property type="match status" value="3"/>
</dbReference>
<dbReference type="Proteomes" id="UP000038045">
    <property type="component" value="Unplaced"/>
</dbReference>
<keyword evidence="5" id="KW-0862">Zinc</keyword>
<evidence type="ECO:0000256" key="7">
    <source>
        <dbReference type="PROSITE-ProRule" id="PRU00042"/>
    </source>
</evidence>
<evidence type="ECO:0000256" key="4">
    <source>
        <dbReference type="ARBA" id="ARBA00022771"/>
    </source>
</evidence>
<feature type="compositionally biased region" description="Polar residues" evidence="8">
    <location>
        <begin position="419"/>
        <end position="433"/>
    </location>
</feature>
<keyword evidence="10" id="KW-1185">Reference proteome</keyword>
<dbReference type="FunFam" id="3.30.160.60:FF:001498">
    <property type="entry name" value="Zinc finger protein 404"/>
    <property type="match status" value="1"/>
</dbReference>
<dbReference type="FunFam" id="3.30.160.60:FF:000100">
    <property type="entry name" value="Zinc finger 45-like"/>
    <property type="match status" value="1"/>
</dbReference>
<keyword evidence="3" id="KW-0677">Repeat</keyword>
<dbReference type="GO" id="GO:0010468">
    <property type="term" value="P:regulation of gene expression"/>
    <property type="evidence" value="ECO:0007669"/>
    <property type="project" value="TreeGrafter"/>
</dbReference>
<feature type="compositionally biased region" description="Polar residues" evidence="8">
    <location>
        <begin position="236"/>
        <end position="252"/>
    </location>
</feature>
<proteinExistence type="predicted"/>
<evidence type="ECO:0000313" key="11">
    <source>
        <dbReference type="WBParaSite" id="PTRK_0000988900.1"/>
    </source>
</evidence>
<dbReference type="STRING" id="131310.A0A0N4ZMX3"/>
<keyword evidence="2" id="KW-0479">Metal-binding</keyword>
<feature type="domain" description="C2H2-type" evidence="9">
    <location>
        <begin position="319"/>
        <end position="346"/>
    </location>
</feature>